<feature type="transmembrane region" description="Helical" evidence="13">
    <location>
        <begin position="575"/>
        <end position="596"/>
    </location>
</feature>
<dbReference type="EMBL" id="LSRX01000501">
    <property type="protein sequence ID" value="OLP95456.1"/>
    <property type="molecule type" value="Genomic_DNA"/>
</dbReference>
<dbReference type="SUPFAM" id="SSF54001">
    <property type="entry name" value="Cysteine proteinases"/>
    <property type="match status" value="1"/>
</dbReference>
<dbReference type="GO" id="GO:0046872">
    <property type="term" value="F:metal ion binding"/>
    <property type="evidence" value="ECO:0007669"/>
    <property type="project" value="UniProtKB-KW"/>
</dbReference>
<dbReference type="Gene3D" id="3.90.70.30">
    <property type="entry name" value="Phytochelatin synthase, N-terminal domain"/>
    <property type="match status" value="1"/>
</dbReference>
<dbReference type="InterPro" id="IPR038765">
    <property type="entry name" value="Papain-like_cys_pep_sf"/>
</dbReference>
<feature type="transmembrane region" description="Helical" evidence="13">
    <location>
        <begin position="512"/>
        <end position="537"/>
    </location>
</feature>
<dbReference type="PANTHER" id="PTHR48041:SF91">
    <property type="entry name" value="ABC TRANSPORTER G FAMILY MEMBER 28"/>
    <property type="match status" value="1"/>
</dbReference>
<feature type="domain" description="Peptidase C83" evidence="15">
    <location>
        <begin position="902"/>
        <end position="1128"/>
    </location>
</feature>
<organism evidence="16 17">
    <name type="scientific">Symbiodinium microadriaticum</name>
    <name type="common">Dinoflagellate</name>
    <name type="synonym">Zooxanthella microadriatica</name>
    <dbReference type="NCBI Taxonomy" id="2951"/>
    <lineage>
        <taxon>Eukaryota</taxon>
        <taxon>Sar</taxon>
        <taxon>Alveolata</taxon>
        <taxon>Dinophyceae</taxon>
        <taxon>Suessiales</taxon>
        <taxon>Symbiodiniaceae</taxon>
        <taxon>Symbiodinium</taxon>
    </lineage>
</organism>
<evidence type="ECO:0000256" key="6">
    <source>
        <dbReference type="ARBA" id="ARBA00022692"/>
    </source>
</evidence>
<evidence type="ECO:0000256" key="10">
    <source>
        <dbReference type="ARBA" id="ARBA00022989"/>
    </source>
</evidence>
<feature type="transmembrane region" description="Helical" evidence="13">
    <location>
        <begin position="549"/>
        <end position="569"/>
    </location>
</feature>
<dbReference type="Pfam" id="PF00005">
    <property type="entry name" value="ABC_tran"/>
    <property type="match status" value="1"/>
</dbReference>
<feature type="domain" description="ABC transporter" evidence="14">
    <location>
        <begin position="109"/>
        <end position="359"/>
    </location>
</feature>
<feature type="transmembrane region" description="Helical" evidence="13">
    <location>
        <begin position="469"/>
        <end position="492"/>
    </location>
</feature>
<dbReference type="InterPro" id="IPR038156">
    <property type="entry name" value="PCS_N_sf"/>
</dbReference>
<dbReference type="InterPro" id="IPR029072">
    <property type="entry name" value="YebC-like"/>
</dbReference>
<dbReference type="Pfam" id="PF05023">
    <property type="entry name" value="Phytochelatin"/>
    <property type="match status" value="1"/>
</dbReference>
<feature type="transmembrane region" description="Helical" evidence="13">
    <location>
        <begin position="683"/>
        <end position="703"/>
    </location>
</feature>
<feature type="transmembrane region" description="Helical" evidence="13">
    <location>
        <begin position="436"/>
        <end position="457"/>
    </location>
</feature>
<keyword evidence="7" id="KW-0479">Metal-binding</keyword>
<dbReference type="InterPro" id="IPR007719">
    <property type="entry name" value="PCS_N"/>
</dbReference>
<proteinExistence type="predicted"/>
<dbReference type="Gene3D" id="3.40.50.300">
    <property type="entry name" value="P-loop containing nucleotide triphosphate hydrolases"/>
    <property type="match status" value="1"/>
</dbReference>
<dbReference type="GO" id="GO:0016887">
    <property type="term" value="F:ATP hydrolysis activity"/>
    <property type="evidence" value="ECO:0007669"/>
    <property type="project" value="InterPro"/>
</dbReference>
<evidence type="ECO:0000256" key="12">
    <source>
        <dbReference type="SAM" id="MobiDB-lite"/>
    </source>
</evidence>
<dbReference type="InterPro" id="IPR017871">
    <property type="entry name" value="ABC_transporter-like_CS"/>
</dbReference>
<dbReference type="SUPFAM" id="SSF52540">
    <property type="entry name" value="P-loop containing nucleoside triphosphate hydrolases"/>
    <property type="match status" value="1"/>
</dbReference>
<dbReference type="GO" id="GO:0005524">
    <property type="term" value="F:ATP binding"/>
    <property type="evidence" value="ECO:0007669"/>
    <property type="project" value="UniProtKB-KW"/>
</dbReference>
<dbReference type="InterPro" id="IPR003593">
    <property type="entry name" value="AAA+_ATPase"/>
</dbReference>
<dbReference type="OrthoDB" id="448954at2759"/>
<dbReference type="InterPro" id="IPR003439">
    <property type="entry name" value="ABC_transporter-like_ATP-bd"/>
</dbReference>
<evidence type="ECO:0000313" key="16">
    <source>
        <dbReference type="EMBL" id="OLP95456.1"/>
    </source>
</evidence>
<dbReference type="GO" id="GO:0140359">
    <property type="term" value="F:ABC-type transporter activity"/>
    <property type="evidence" value="ECO:0007669"/>
    <property type="project" value="InterPro"/>
</dbReference>
<dbReference type="SUPFAM" id="SSF75625">
    <property type="entry name" value="YebC-like"/>
    <property type="match status" value="1"/>
</dbReference>
<name>A0A1Q9DJW1_SYMMI</name>
<dbReference type="FunFam" id="3.90.70.30:FF:000001">
    <property type="entry name" value="Glutathione gamma-glutamylcysteinyltransferase 1"/>
    <property type="match status" value="1"/>
</dbReference>
<dbReference type="GO" id="GO:0010038">
    <property type="term" value="P:response to metal ion"/>
    <property type="evidence" value="ECO:0007669"/>
    <property type="project" value="InterPro"/>
</dbReference>
<evidence type="ECO:0000256" key="5">
    <source>
        <dbReference type="ARBA" id="ARBA00022679"/>
    </source>
</evidence>
<dbReference type="Proteomes" id="UP000186817">
    <property type="component" value="Unassembled WGS sequence"/>
</dbReference>
<evidence type="ECO:0000259" key="15">
    <source>
        <dbReference type="PROSITE" id="PS51443"/>
    </source>
</evidence>
<dbReference type="InterPro" id="IPR026564">
    <property type="entry name" value="Transcrip_reg_TACO1-like_dom3"/>
</dbReference>
<dbReference type="Pfam" id="PF19055">
    <property type="entry name" value="ABC2_membrane_7"/>
    <property type="match status" value="1"/>
</dbReference>
<dbReference type="PROSITE" id="PS00211">
    <property type="entry name" value="ABC_TRANSPORTER_1"/>
    <property type="match status" value="1"/>
</dbReference>
<evidence type="ECO:0000256" key="2">
    <source>
        <dbReference type="ARBA" id="ARBA00012468"/>
    </source>
</evidence>
<keyword evidence="6 13" id="KW-0812">Transmembrane</keyword>
<reference evidence="16 17" key="1">
    <citation type="submission" date="2016-02" db="EMBL/GenBank/DDBJ databases">
        <title>Genome analysis of coral dinoflagellate symbionts highlights evolutionary adaptations to a symbiotic lifestyle.</title>
        <authorList>
            <person name="Aranda M."/>
            <person name="Li Y."/>
            <person name="Liew Y.J."/>
            <person name="Baumgarten S."/>
            <person name="Simakov O."/>
            <person name="Wilson M."/>
            <person name="Piel J."/>
            <person name="Ashoor H."/>
            <person name="Bougouffa S."/>
            <person name="Bajic V.B."/>
            <person name="Ryu T."/>
            <person name="Ravasi T."/>
            <person name="Bayer T."/>
            <person name="Micklem G."/>
            <person name="Kim H."/>
            <person name="Bhak J."/>
            <person name="Lajeunesse T.C."/>
            <person name="Voolstra C.R."/>
        </authorList>
    </citation>
    <scope>NUCLEOTIDE SEQUENCE [LARGE SCALE GENOMIC DNA]</scope>
    <source>
        <strain evidence="16 17">CCMP2467</strain>
    </source>
</reference>
<feature type="region of interest" description="Disordered" evidence="12">
    <location>
        <begin position="1381"/>
        <end position="1404"/>
    </location>
</feature>
<protein>
    <recommendedName>
        <fullName evidence="2">glutathione gamma-glutamylcysteinyltransferase</fullName>
        <ecNumber evidence="2">2.3.2.15</ecNumber>
    </recommendedName>
</protein>
<comment type="caution">
    <text evidence="16">The sequence shown here is derived from an EMBL/GenBank/DDBJ whole genome shotgun (WGS) entry which is preliminary data.</text>
</comment>
<dbReference type="PROSITE" id="PS50893">
    <property type="entry name" value="ABC_TRANSPORTER_2"/>
    <property type="match status" value="1"/>
</dbReference>
<dbReference type="EC" id="2.3.2.15" evidence="2"/>
<evidence type="ECO:0000259" key="14">
    <source>
        <dbReference type="PROSITE" id="PS50893"/>
    </source>
</evidence>
<evidence type="ECO:0000256" key="7">
    <source>
        <dbReference type="ARBA" id="ARBA00022723"/>
    </source>
</evidence>
<dbReference type="Pfam" id="PF01061">
    <property type="entry name" value="ABC2_membrane"/>
    <property type="match status" value="1"/>
</dbReference>
<dbReference type="InterPro" id="IPR027417">
    <property type="entry name" value="P-loop_NTPase"/>
</dbReference>
<evidence type="ECO:0000256" key="1">
    <source>
        <dbReference type="ARBA" id="ARBA00004141"/>
    </source>
</evidence>
<gene>
    <name evidence="16" type="primary">PCS3</name>
    <name evidence="16" type="ORF">AK812_SmicGene22403</name>
</gene>
<keyword evidence="5 16" id="KW-0808">Transferase</keyword>
<keyword evidence="3" id="KW-0813">Transport</keyword>
<evidence type="ECO:0000256" key="9">
    <source>
        <dbReference type="ARBA" id="ARBA00022840"/>
    </source>
</evidence>
<keyword evidence="17" id="KW-1185">Reference proteome</keyword>
<dbReference type="InterPro" id="IPR050352">
    <property type="entry name" value="ABCG_transporters"/>
</dbReference>
<dbReference type="InterPro" id="IPR048300">
    <property type="entry name" value="TACO1_YebC-like_2nd/3rd_dom"/>
</dbReference>
<evidence type="ECO:0000256" key="3">
    <source>
        <dbReference type="ARBA" id="ARBA00022448"/>
    </source>
</evidence>
<accession>A0A1Q9DJW1</accession>
<evidence type="ECO:0000256" key="4">
    <source>
        <dbReference type="ARBA" id="ARBA00022539"/>
    </source>
</evidence>
<keyword evidence="11 13" id="KW-0472">Membrane</keyword>
<keyword evidence="9" id="KW-0067">ATP-binding</keyword>
<keyword evidence="4" id="KW-0104">Cadmium</keyword>
<dbReference type="GO" id="GO:0016020">
    <property type="term" value="C:membrane"/>
    <property type="evidence" value="ECO:0007669"/>
    <property type="project" value="UniProtKB-SubCell"/>
</dbReference>
<dbReference type="PROSITE" id="PS51443">
    <property type="entry name" value="PCS"/>
    <property type="match status" value="1"/>
</dbReference>
<dbReference type="Gene3D" id="3.30.70.980">
    <property type="match status" value="1"/>
</dbReference>
<evidence type="ECO:0000256" key="11">
    <source>
        <dbReference type="ARBA" id="ARBA00023136"/>
    </source>
</evidence>
<sequence>MSAACLLKGEVLQPQSELNSTCIRMDGTDGDPFPVFPSAQEGSAQAFFPGTDMQHPHESEPTKTAWIVDESDPRHGDVIVQTVRSADEKELAQPMGRVTLLHGLFCQYLVWSNVTKATFTVKKRRWGKVTASKDIVRNVSLSMQSGQTLAVMGPSGAGKTTFMDLLTLEGSSGSRTGYVDLNGRAMTPEVFKQYCTHVPQHDQGWPFLTCHETVQFAADFFLRVSTSERRARADGILETMGLQSCRHTRVGNEYIKGLSGGQRRRLSLAVAFMKNPLVVFLDEVTSGLDAASAASITKFLQELARSEDVIIACTIHQPSARIFKGFDKLLLLSGGRVAYSGQVEDAVEHFQKLGFSIPDHENPADFFLDSINADFTSQEAVEKVLTAWESQPLRVGSGSFDLDADIKMHAGQHLLVEVWVLFRRLVLLAIRDPTMYVSRMVVFLLSCIFFSIVYLKSRERTQTQILQRMWLLLWHIGVPSCMSLSTCLAQNMEFVAVKREVKSGMYRLSSYLIAQHLIQIPMLVVLSATALTISGYGMCGWNWDAYPEVLLVHSLLLFFFDCAAQLFAVTFSHPLLGLFQVICLWFASFLFAGVLVPEEDVVWPLRVFAIASPMKWSIKAIVNAEMHATTFAGAVLDDSPRGFSCPGLNELECWGVTGEQVLTSISRSVAKNITPERELDRDCSILVGIAIVFRLAYFCVAALRCRTGKAVKKPKNGSTSTSKLAAWQASEHTAPVSFGQITEMCYGGVSSIGNYDMKESFNELEIQGFSLGGAALIVDTMTDNTNRTRSEVTQYFKEANGQGTSIAFQSFACCSFDKILAKQTHRSRHIFVESAVPRRMRRCHLVRATPRLLCRCVASAAATPIEIPVPSLRPAIAAIPRDAGATYFGTSLPADRGAVLPGHEGQYYQRALPVAQVPFASEEGRRMFREALLAGTMESYFFLAEQFRTQDEPTFCGLTTLAMVLNSLHIDPMRTWKGAWRWFNEQNLACCTGPERVRAEGLSFDMFRSLAACNGAEVQACRAPDAAGEAAAFAAAFREAARSISQSSERQCLVVCYSREFLGQSGAGHFSPVGGYHEESDSVLVMDVARFKYPPHWVPLEDLARSMLQIDHDTNKPRGFLQLRLPQRVRAAGGAAPPLRAPFVPPAAGRLLSEGFASKLADLDLEASGCPLPAADNAHVVSMRRFLTTVAAVEPQVFGQLLQVGDVAAVTEVFNRLASYQPFRELCEAYDVATRDYCREVGANFPPLRFIKVPRSNGRNGTTHIDGSEDLTPWSCGELWVLLLLLLPEHMQVAVSPDIVYQGFAKGLTRAVRGPWALPLEALRETLSHILPQVSKVGDHIFQKVGVLEFEESDEEKVLEASMEADAEVEDIVTREDGIVEAGKPAQSQHHDGEQLTPCLRASP</sequence>
<comment type="subcellular location">
    <subcellularLocation>
        <location evidence="1">Membrane</location>
        <topology evidence="1">Multi-pass membrane protein</topology>
    </subcellularLocation>
</comment>
<dbReference type="PANTHER" id="PTHR48041">
    <property type="entry name" value="ABC TRANSPORTER G FAMILY MEMBER 28"/>
    <property type="match status" value="1"/>
</dbReference>
<evidence type="ECO:0000256" key="13">
    <source>
        <dbReference type="SAM" id="Phobius"/>
    </source>
</evidence>
<dbReference type="InterPro" id="IPR043926">
    <property type="entry name" value="ABCG_dom"/>
</dbReference>
<evidence type="ECO:0000256" key="8">
    <source>
        <dbReference type="ARBA" id="ARBA00022741"/>
    </source>
</evidence>
<dbReference type="Pfam" id="PF01709">
    <property type="entry name" value="Transcrip_reg"/>
    <property type="match status" value="1"/>
</dbReference>
<dbReference type="GO" id="GO:0046938">
    <property type="term" value="P:phytochelatin biosynthetic process"/>
    <property type="evidence" value="ECO:0007669"/>
    <property type="project" value="InterPro"/>
</dbReference>
<dbReference type="InterPro" id="IPR013525">
    <property type="entry name" value="ABC2_TM"/>
</dbReference>
<evidence type="ECO:0000313" key="17">
    <source>
        <dbReference type="Proteomes" id="UP000186817"/>
    </source>
</evidence>
<dbReference type="SMART" id="SM00382">
    <property type="entry name" value="AAA"/>
    <property type="match status" value="1"/>
</dbReference>
<dbReference type="GO" id="GO:0016756">
    <property type="term" value="F:glutathione gamma-glutamylcysteinyltransferase activity"/>
    <property type="evidence" value="ECO:0007669"/>
    <property type="project" value="UniProtKB-EC"/>
</dbReference>
<keyword evidence="8" id="KW-0547">Nucleotide-binding</keyword>
<keyword evidence="10 13" id="KW-1133">Transmembrane helix</keyword>